<evidence type="ECO:0000313" key="3">
    <source>
        <dbReference type="Proteomes" id="UP000479710"/>
    </source>
</evidence>
<accession>A0A6G1CIV3</accession>
<feature type="region of interest" description="Disordered" evidence="1">
    <location>
        <begin position="1"/>
        <end position="44"/>
    </location>
</feature>
<gene>
    <name evidence="2" type="ORF">E2562_026839</name>
</gene>
<evidence type="ECO:0000256" key="1">
    <source>
        <dbReference type="SAM" id="MobiDB-lite"/>
    </source>
</evidence>
<sequence length="169" mass="17763">MVHQPSAAPLGPPVHRRSRSPAAEAIKPTSRRSPSVSPPPPELCATFAVQEAHSELGASTTGPRAPPTTTTTLLFAASMLNRCPLPSIVAADVHRALKATPPSSAHGRRSPWVAGTRARASLPLPLHPAEPLPPSGCRHPDDRLLRPPLIAGLCLGPPSTPWTQPTMSR</sequence>
<dbReference type="EMBL" id="SPHZ02000009">
    <property type="protein sequence ID" value="KAF0900112.1"/>
    <property type="molecule type" value="Genomic_DNA"/>
</dbReference>
<protein>
    <submittedName>
        <fullName evidence="2">Uncharacterized protein</fullName>
    </submittedName>
</protein>
<dbReference type="AlphaFoldDB" id="A0A6G1CIV3"/>
<comment type="caution">
    <text evidence="2">The sequence shown here is derived from an EMBL/GenBank/DDBJ whole genome shotgun (WGS) entry which is preliminary data.</text>
</comment>
<evidence type="ECO:0000313" key="2">
    <source>
        <dbReference type="EMBL" id="KAF0900112.1"/>
    </source>
</evidence>
<organism evidence="2 3">
    <name type="scientific">Oryza meyeriana var. granulata</name>
    <dbReference type="NCBI Taxonomy" id="110450"/>
    <lineage>
        <taxon>Eukaryota</taxon>
        <taxon>Viridiplantae</taxon>
        <taxon>Streptophyta</taxon>
        <taxon>Embryophyta</taxon>
        <taxon>Tracheophyta</taxon>
        <taxon>Spermatophyta</taxon>
        <taxon>Magnoliopsida</taxon>
        <taxon>Liliopsida</taxon>
        <taxon>Poales</taxon>
        <taxon>Poaceae</taxon>
        <taxon>BOP clade</taxon>
        <taxon>Oryzoideae</taxon>
        <taxon>Oryzeae</taxon>
        <taxon>Oryzinae</taxon>
        <taxon>Oryza</taxon>
        <taxon>Oryza meyeriana</taxon>
    </lineage>
</organism>
<reference evidence="2 3" key="1">
    <citation type="submission" date="2019-11" db="EMBL/GenBank/DDBJ databases">
        <title>Whole genome sequence of Oryza granulata.</title>
        <authorList>
            <person name="Li W."/>
        </authorList>
    </citation>
    <scope>NUCLEOTIDE SEQUENCE [LARGE SCALE GENOMIC DNA]</scope>
    <source>
        <strain evidence="3">cv. Menghai</strain>
        <tissue evidence="2">Leaf</tissue>
    </source>
</reference>
<name>A0A6G1CIV3_9ORYZ</name>
<proteinExistence type="predicted"/>
<dbReference type="Proteomes" id="UP000479710">
    <property type="component" value="Unassembled WGS sequence"/>
</dbReference>
<keyword evidence="3" id="KW-1185">Reference proteome</keyword>